<dbReference type="InterPro" id="IPR003838">
    <property type="entry name" value="ABC3_permease_C"/>
</dbReference>
<keyword evidence="12" id="KW-1185">Reference proteome</keyword>
<dbReference type="RefSeq" id="WP_115498151.1">
    <property type="nucleotide sequence ID" value="NZ_JACRTI010000004.1"/>
</dbReference>
<dbReference type="Proteomes" id="UP000256321">
    <property type="component" value="Unassembled WGS sequence"/>
</dbReference>
<evidence type="ECO:0000256" key="5">
    <source>
        <dbReference type="ARBA" id="ARBA00023136"/>
    </source>
</evidence>
<dbReference type="EMBL" id="QREV01000004">
    <property type="protein sequence ID" value="RDU50631.1"/>
    <property type="molecule type" value="Genomic_DNA"/>
</dbReference>
<dbReference type="InterPro" id="IPR050250">
    <property type="entry name" value="Macrolide_Exporter_MacB"/>
</dbReference>
<keyword evidence="3 7" id="KW-0812">Transmembrane</keyword>
<evidence type="ECO:0000313" key="10">
    <source>
        <dbReference type="EMBL" id="RDU50631.1"/>
    </source>
</evidence>
<evidence type="ECO:0000256" key="1">
    <source>
        <dbReference type="ARBA" id="ARBA00004651"/>
    </source>
</evidence>
<dbReference type="PANTHER" id="PTHR30572">
    <property type="entry name" value="MEMBRANE COMPONENT OF TRANSPORTER-RELATED"/>
    <property type="match status" value="1"/>
</dbReference>
<evidence type="ECO:0000256" key="2">
    <source>
        <dbReference type="ARBA" id="ARBA00022475"/>
    </source>
</evidence>
<evidence type="ECO:0000313" key="12">
    <source>
        <dbReference type="Proteomes" id="UP000629596"/>
    </source>
</evidence>
<feature type="transmembrane region" description="Helical" evidence="7">
    <location>
        <begin position="299"/>
        <end position="318"/>
    </location>
</feature>
<dbReference type="PANTHER" id="PTHR30572:SF4">
    <property type="entry name" value="ABC TRANSPORTER PERMEASE YTRF"/>
    <property type="match status" value="1"/>
</dbReference>
<evidence type="ECO:0000259" key="8">
    <source>
        <dbReference type="Pfam" id="PF02687"/>
    </source>
</evidence>
<comment type="caution">
    <text evidence="10">The sequence shown here is derived from an EMBL/GenBank/DDBJ whole genome shotgun (WGS) entry which is preliminary data.</text>
</comment>
<evidence type="ECO:0000256" key="7">
    <source>
        <dbReference type="SAM" id="Phobius"/>
    </source>
</evidence>
<reference evidence="9 12" key="2">
    <citation type="submission" date="2020-08" db="EMBL/GenBank/DDBJ databases">
        <title>Genome public.</title>
        <authorList>
            <person name="Liu C."/>
            <person name="Sun Q."/>
        </authorList>
    </citation>
    <scope>NUCLEOTIDE SEQUENCE [LARGE SCALE GENOMIC DNA]</scope>
    <source>
        <strain evidence="9 12">426_9</strain>
    </source>
</reference>
<evidence type="ECO:0000313" key="9">
    <source>
        <dbReference type="EMBL" id="MBC8600629.1"/>
    </source>
</evidence>
<feature type="transmembrane region" description="Helical" evidence="7">
    <location>
        <begin position="16"/>
        <end position="34"/>
    </location>
</feature>
<protein>
    <submittedName>
        <fullName evidence="10">ABC transporter permease</fullName>
    </submittedName>
    <submittedName>
        <fullName evidence="9">FtsX-like permease family protein</fullName>
    </submittedName>
</protein>
<keyword evidence="4 7" id="KW-1133">Transmembrane helix</keyword>
<proteinExistence type="inferred from homology"/>
<feature type="transmembrane region" description="Helical" evidence="7">
    <location>
        <begin position="381"/>
        <end position="405"/>
    </location>
</feature>
<organism evidence="10 11">
    <name type="scientific">Parabacteroides acidifaciens</name>
    <dbReference type="NCBI Taxonomy" id="2290935"/>
    <lineage>
        <taxon>Bacteria</taxon>
        <taxon>Pseudomonadati</taxon>
        <taxon>Bacteroidota</taxon>
        <taxon>Bacteroidia</taxon>
        <taxon>Bacteroidales</taxon>
        <taxon>Tannerellaceae</taxon>
        <taxon>Parabacteroides</taxon>
    </lineage>
</organism>
<dbReference type="GO" id="GO:0005886">
    <property type="term" value="C:plasma membrane"/>
    <property type="evidence" value="ECO:0007669"/>
    <property type="project" value="TreeGrafter"/>
</dbReference>
<gene>
    <name evidence="10" type="ORF">DWU89_02770</name>
    <name evidence="9" type="ORF">H8784_02720</name>
</gene>
<sequence>MIKHILKIIWNQRRSNVWIFMELLLVVAIFWVMMDSLFVDICTYKTPLGFDITNVYKVNFGKISPDVPGYVPDELHQTSDGEDVIRLADNLRQNPEVENACLAIAACPYSWNTSWVNLIQAEADTTQKADVFQRLQVEPAYYDVFRITDQEGHPLRPIVEQHTGDLVITADLERDFWNGQSGIGRQVKWNSSSTESITVAAVSTPLRRTEYDKSRPCFYVLWRSDKDIIETVEWAQAQNLECFIRMKDGFRSEDMEALLQQMSDRLTVNNLYVSSITPLQEMRTSFLKPRTDNLTKKSVLIGFMLLNVFLGIVGTFWLRTQYRQGEFGLRAALGASRSKLKQFMNVEGLCLLSFTVPLVLIFIVNMLYFDMPDTYRQPYSLWRFLVTFGGTCLLLAGMIWVGIWFPAQKIAKMDPAESLHYE</sequence>
<name>A0A3D8HI77_9BACT</name>
<feature type="transmembrane region" description="Helical" evidence="7">
    <location>
        <begin position="349"/>
        <end position="369"/>
    </location>
</feature>
<evidence type="ECO:0000256" key="6">
    <source>
        <dbReference type="ARBA" id="ARBA00038076"/>
    </source>
</evidence>
<keyword evidence="5 7" id="KW-0472">Membrane</keyword>
<reference evidence="10 11" key="1">
    <citation type="submission" date="2018-07" db="EMBL/GenBank/DDBJ databases">
        <title>Parabacteroides acidifaciens nov. sp., isolated from human feces.</title>
        <authorList>
            <person name="Wang Y.J."/>
        </authorList>
    </citation>
    <scope>NUCLEOTIDE SEQUENCE [LARGE SCALE GENOMIC DNA]</scope>
    <source>
        <strain evidence="10 11">426-9</strain>
    </source>
</reference>
<dbReference type="EMBL" id="JACRTI010000004">
    <property type="protein sequence ID" value="MBC8600629.1"/>
    <property type="molecule type" value="Genomic_DNA"/>
</dbReference>
<feature type="domain" description="ABC3 transporter permease C-terminal" evidence="8">
    <location>
        <begin position="299"/>
        <end position="415"/>
    </location>
</feature>
<dbReference type="Proteomes" id="UP000629596">
    <property type="component" value="Unassembled WGS sequence"/>
</dbReference>
<dbReference type="GO" id="GO:0022857">
    <property type="term" value="F:transmembrane transporter activity"/>
    <property type="evidence" value="ECO:0007669"/>
    <property type="project" value="TreeGrafter"/>
</dbReference>
<evidence type="ECO:0000313" key="11">
    <source>
        <dbReference type="Proteomes" id="UP000256321"/>
    </source>
</evidence>
<dbReference type="AlphaFoldDB" id="A0A3D8HI77"/>
<evidence type="ECO:0000256" key="3">
    <source>
        <dbReference type="ARBA" id="ARBA00022692"/>
    </source>
</evidence>
<comment type="similarity">
    <text evidence="6">Belongs to the ABC-4 integral membrane protein family.</text>
</comment>
<keyword evidence="2" id="KW-1003">Cell membrane</keyword>
<comment type="subcellular location">
    <subcellularLocation>
        <location evidence="1">Cell membrane</location>
        <topology evidence="1">Multi-pass membrane protein</topology>
    </subcellularLocation>
</comment>
<dbReference type="Pfam" id="PF02687">
    <property type="entry name" value="FtsX"/>
    <property type="match status" value="1"/>
</dbReference>
<evidence type="ECO:0000256" key="4">
    <source>
        <dbReference type="ARBA" id="ARBA00022989"/>
    </source>
</evidence>
<accession>A0A3D8HI77</accession>